<reference evidence="2 3" key="1">
    <citation type="submission" date="2014-04" db="EMBL/GenBank/DDBJ databases">
        <authorList>
            <consortium name="DOE Joint Genome Institute"/>
            <person name="Kuo A."/>
            <person name="Ruytinx J."/>
            <person name="Rineau F."/>
            <person name="Colpaert J."/>
            <person name="Kohler A."/>
            <person name="Nagy L.G."/>
            <person name="Floudas D."/>
            <person name="Copeland A."/>
            <person name="Barry K.W."/>
            <person name="Cichocki N."/>
            <person name="Veneault-Fourrey C."/>
            <person name="LaButti K."/>
            <person name="Lindquist E.A."/>
            <person name="Lipzen A."/>
            <person name="Lundell T."/>
            <person name="Morin E."/>
            <person name="Murat C."/>
            <person name="Sun H."/>
            <person name="Tunlid A."/>
            <person name="Henrissat B."/>
            <person name="Grigoriev I.V."/>
            <person name="Hibbett D.S."/>
            <person name="Martin F."/>
            <person name="Nordberg H.P."/>
            <person name="Cantor M.N."/>
            <person name="Hua S.X."/>
        </authorList>
    </citation>
    <scope>NUCLEOTIDE SEQUENCE [LARGE SCALE GENOMIC DNA]</scope>
    <source>
        <strain evidence="2 3">UH-Slu-Lm8-n1</strain>
    </source>
</reference>
<name>A0A0D0BR78_9AGAM</name>
<evidence type="ECO:0000256" key="1">
    <source>
        <dbReference type="SAM" id="MobiDB-lite"/>
    </source>
</evidence>
<dbReference type="OrthoDB" id="10392595at2759"/>
<dbReference type="AlphaFoldDB" id="A0A0D0BR78"/>
<dbReference type="Proteomes" id="UP000054485">
    <property type="component" value="Unassembled WGS sequence"/>
</dbReference>
<gene>
    <name evidence="2" type="ORF">CY34DRAFT_801447</name>
</gene>
<reference evidence="3" key="2">
    <citation type="submission" date="2015-01" db="EMBL/GenBank/DDBJ databases">
        <title>Evolutionary Origins and Diversification of the Mycorrhizal Mutualists.</title>
        <authorList>
            <consortium name="DOE Joint Genome Institute"/>
            <consortium name="Mycorrhizal Genomics Consortium"/>
            <person name="Kohler A."/>
            <person name="Kuo A."/>
            <person name="Nagy L.G."/>
            <person name="Floudas D."/>
            <person name="Copeland A."/>
            <person name="Barry K.W."/>
            <person name="Cichocki N."/>
            <person name="Veneault-Fourrey C."/>
            <person name="LaButti K."/>
            <person name="Lindquist E.A."/>
            <person name="Lipzen A."/>
            <person name="Lundell T."/>
            <person name="Morin E."/>
            <person name="Murat C."/>
            <person name="Riley R."/>
            <person name="Ohm R."/>
            <person name="Sun H."/>
            <person name="Tunlid A."/>
            <person name="Henrissat B."/>
            <person name="Grigoriev I.V."/>
            <person name="Hibbett D.S."/>
            <person name="Martin F."/>
        </authorList>
    </citation>
    <scope>NUCLEOTIDE SEQUENCE [LARGE SCALE GENOMIC DNA]</scope>
    <source>
        <strain evidence="3">UH-Slu-Lm8-n1</strain>
    </source>
</reference>
<organism evidence="2 3">
    <name type="scientific">Suillus luteus UH-Slu-Lm8-n1</name>
    <dbReference type="NCBI Taxonomy" id="930992"/>
    <lineage>
        <taxon>Eukaryota</taxon>
        <taxon>Fungi</taxon>
        <taxon>Dikarya</taxon>
        <taxon>Basidiomycota</taxon>
        <taxon>Agaricomycotina</taxon>
        <taxon>Agaricomycetes</taxon>
        <taxon>Agaricomycetidae</taxon>
        <taxon>Boletales</taxon>
        <taxon>Suillineae</taxon>
        <taxon>Suillaceae</taxon>
        <taxon>Suillus</taxon>
    </lineage>
</organism>
<keyword evidence="3" id="KW-1185">Reference proteome</keyword>
<sequence length="112" mass="12314">MSGLLDVQVIFVIISRHGRIHEGLRSGVLRNWTAVIRCLQTLVAVSHAPQVPVYEVIDSSGLNVRSQRTPSSSPSKAMLDIQPKTSVSRPPAHTYSPIRRKSFKSPMAIDLA</sequence>
<proteinExistence type="predicted"/>
<feature type="region of interest" description="Disordered" evidence="1">
    <location>
        <begin position="64"/>
        <end position="112"/>
    </location>
</feature>
<protein>
    <submittedName>
        <fullName evidence="2">Uncharacterized protein</fullName>
    </submittedName>
</protein>
<evidence type="ECO:0000313" key="3">
    <source>
        <dbReference type="Proteomes" id="UP000054485"/>
    </source>
</evidence>
<dbReference type="HOGENOM" id="CLU_2147529_0_0_1"/>
<dbReference type="InParanoid" id="A0A0D0BR78"/>
<evidence type="ECO:0000313" key="2">
    <source>
        <dbReference type="EMBL" id="KIK45523.1"/>
    </source>
</evidence>
<accession>A0A0D0BR78</accession>
<feature type="compositionally biased region" description="Polar residues" evidence="1">
    <location>
        <begin position="64"/>
        <end position="75"/>
    </location>
</feature>
<dbReference type="EMBL" id="KN835171">
    <property type="protein sequence ID" value="KIK45523.1"/>
    <property type="molecule type" value="Genomic_DNA"/>
</dbReference>